<gene>
    <name evidence="2" type="ORF">bsdcttw_00740</name>
</gene>
<dbReference type="RefSeq" id="WP_207726470.1">
    <property type="nucleotide sequence ID" value="NZ_AP023368.1"/>
</dbReference>
<evidence type="ECO:0000313" key="3">
    <source>
        <dbReference type="Proteomes" id="UP000515703"/>
    </source>
</evidence>
<dbReference type="InterPro" id="IPR011042">
    <property type="entry name" value="6-blade_b-propeller_TolB-like"/>
</dbReference>
<dbReference type="Proteomes" id="UP000515703">
    <property type="component" value="Chromosome"/>
</dbReference>
<dbReference type="SUPFAM" id="SSF69304">
    <property type="entry name" value="Tricorn protease N-terminal domain"/>
    <property type="match status" value="1"/>
</dbReference>
<keyword evidence="1" id="KW-1133">Transmembrane helix</keyword>
<evidence type="ECO:0008006" key="4">
    <source>
        <dbReference type="Google" id="ProtNLM"/>
    </source>
</evidence>
<keyword evidence="3" id="KW-1185">Reference proteome</keyword>
<dbReference type="Gene3D" id="2.120.10.30">
    <property type="entry name" value="TolB, C-terminal domain"/>
    <property type="match status" value="1"/>
</dbReference>
<name>A0A7I8DER7_9FIRM</name>
<dbReference type="AlphaFoldDB" id="A0A7I8DER7"/>
<sequence>MNTITKSILKFIFVFYIIVNLLPQDVLIINAATNTTVYDDSPMLEDRGNMYYVQTVNGVKNTFNIYRLEVATGNKTRLISSKKDIVGMMIHNDTLYYNSHEDGKNTYQTQISSVSIDGKDKKAICNGYLTSLDDNSIYYIVVKGETSKLYKRDYDSGKATLIYTGNLTFRFLKNLDNTMYFTQFNETTSKLTLYSMMPLQTTLSVLTTDKIMLDGSEKSDPTVSDIIKLNGDIYYQYGVYEGSGLYWNGTLIKINSSANTKSIIEKQVCEEEIYHNDDSIFFVEMDSSKKHYQYSTKTGKKSSYTYNIGTTESFNILGDKTYCIKPDGKELITVSCFTSGTNKSNWIDSFIKISYKQKKEFDYITSIKKYGNYLLIPVKCMDYKSTEVWWGKCVSVIWYVADSNGKILAQF</sequence>
<evidence type="ECO:0000256" key="1">
    <source>
        <dbReference type="SAM" id="Phobius"/>
    </source>
</evidence>
<keyword evidence="1" id="KW-0812">Transmembrane</keyword>
<protein>
    <recommendedName>
        <fullName evidence="4">DUF5050 domain-containing protein</fullName>
    </recommendedName>
</protein>
<dbReference type="EMBL" id="AP023368">
    <property type="protein sequence ID" value="BCJ97033.1"/>
    <property type="molecule type" value="Genomic_DNA"/>
</dbReference>
<evidence type="ECO:0000313" key="2">
    <source>
        <dbReference type="EMBL" id="BCJ97033.1"/>
    </source>
</evidence>
<organism evidence="2 3">
    <name type="scientific">Anaerocolumna chitinilytica</name>
    <dbReference type="NCBI Taxonomy" id="1727145"/>
    <lineage>
        <taxon>Bacteria</taxon>
        <taxon>Bacillati</taxon>
        <taxon>Bacillota</taxon>
        <taxon>Clostridia</taxon>
        <taxon>Lachnospirales</taxon>
        <taxon>Lachnospiraceae</taxon>
        <taxon>Anaerocolumna</taxon>
    </lineage>
</organism>
<accession>A0A7I8DER7</accession>
<dbReference type="KEGG" id="acht:bsdcttw_00740"/>
<reference evidence="2 3" key="1">
    <citation type="submission" date="2020-08" db="EMBL/GenBank/DDBJ databases">
        <title>Draft genome sequencing of an Anaerocolumna strain isolated from anoxic soil subjected to BSD treatment.</title>
        <authorList>
            <person name="Uek A."/>
            <person name="Tonouchi A."/>
        </authorList>
    </citation>
    <scope>NUCLEOTIDE SEQUENCE [LARGE SCALE GENOMIC DNA]</scope>
    <source>
        <strain evidence="2 3">CTTW</strain>
    </source>
</reference>
<feature type="transmembrane region" description="Helical" evidence="1">
    <location>
        <begin position="12"/>
        <end position="32"/>
    </location>
</feature>
<keyword evidence="1" id="KW-0472">Membrane</keyword>
<proteinExistence type="predicted"/>
<reference evidence="2 3" key="2">
    <citation type="submission" date="2020-08" db="EMBL/GenBank/DDBJ databases">
        <authorList>
            <person name="Ueki A."/>
            <person name="Tonouchi A."/>
        </authorList>
    </citation>
    <scope>NUCLEOTIDE SEQUENCE [LARGE SCALE GENOMIC DNA]</scope>
    <source>
        <strain evidence="2 3">CTTW</strain>
    </source>
</reference>